<protein>
    <recommendedName>
        <fullName evidence="3">Tyr recombinase domain-containing protein</fullName>
    </recommendedName>
</protein>
<evidence type="ECO:0000256" key="1">
    <source>
        <dbReference type="ARBA" id="ARBA00023172"/>
    </source>
</evidence>
<gene>
    <name evidence="4" type="ORF">Aca07nite_27950</name>
</gene>
<feature type="domain" description="Tyr recombinase" evidence="3">
    <location>
        <begin position="599"/>
        <end position="773"/>
    </location>
</feature>
<comment type="caution">
    <text evidence="4">The sequence shown here is derived from an EMBL/GenBank/DDBJ whole genome shotgun (WGS) entry which is preliminary data.</text>
</comment>
<sequence length="773" mass="86149">MTRIRRYPVGQCLGCLGWGELIDARECSSCEGWRRAHGQRAHCRRCDQEHYVNSDGLCRPCIQIIREIDAGWLADPVPGQPSQLVLVMRRGQHKYISRPLDMLKGRARVSRERQRPWQRDQETQPGEAKDDPRVCPPAIPGQMTLIRPNRHLTIHHEQRIRHRQVRGYERVEPIIAAHAAEHQLGRAWRLAVGRMVRLALAIRDADGDEFAGTDAVSDLPIFAAMVIEVLRQADLLQPGTTLAPTRRRQGSRATPRPPRPAPTPHSCGSCQSWGFDSTCDQCRRWVRGNGQGHRPVGRCGRCHRDDLALAAGICRGCAAYAAVHGAAVLTQPWTQLWLGGPLALRVLTAPGAGLHPATPPVPSESSLGLVDPAQGTLFDLPRDWSALRFADLPALSESANELVGRFAAIAVDQRWYDGPLKEGLRTLRTLLAWLGADAPIPEVEILALATTLPGLSAKRVIAFLAEQGLLVPDPAKQHDPDQRRVERAIEELPAAFVDDVGRWVMVLRGEGRRRHRAMSWTTIVKYIGYVRPVLHAWQTEADGLRGITREHVTQAIKQRKGNVARGVHVGLRSLFRALKQERLVFRDPTKGIVVSAVEILPTNISSDRLRGMLDRASRPVTRVVIVLAAVHGLRPTDIMRARLADLDLSAGRLIIHRVTGRHVVYLDELSHTLITAWLRHRRERWPKSANPHLLVSRRTAMDARQQSAGLAALSAMVKPLGVTPSALRADRILDEARQTADPIHLMRLFGICDSTALKYVFAAHPERQREVVR</sequence>
<name>A0ABQ3WH04_9ACTN</name>
<evidence type="ECO:0000313" key="4">
    <source>
        <dbReference type="EMBL" id="GID45520.1"/>
    </source>
</evidence>
<dbReference type="PROSITE" id="PS51898">
    <property type="entry name" value="TYR_RECOMBINASE"/>
    <property type="match status" value="1"/>
</dbReference>
<dbReference type="Gene3D" id="1.10.443.10">
    <property type="entry name" value="Intergrase catalytic core"/>
    <property type="match status" value="1"/>
</dbReference>
<accession>A0ABQ3WH04</accession>
<proteinExistence type="predicted"/>
<feature type="compositionally biased region" description="Basic and acidic residues" evidence="2">
    <location>
        <begin position="107"/>
        <end position="133"/>
    </location>
</feature>
<dbReference type="InterPro" id="IPR013762">
    <property type="entry name" value="Integrase-like_cat_sf"/>
</dbReference>
<evidence type="ECO:0000256" key="2">
    <source>
        <dbReference type="SAM" id="MobiDB-lite"/>
    </source>
</evidence>
<dbReference type="SUPFAM" id="SSF56349">
    <property type="entry name" value="DNA breaking-rejoining enzymes"/>
    <property type="match status" value="1"/>
</dbReference>
<dbReference type="CDD" id="cd00397">
    <property type="entry name" value="DNA_BRE_C"/>
    <property type="match status" value="1"/>
</dbReference>
<feature type="region of interest" description="Disordered" evidence="2">
    <location>
        <begin position="107"/>
        <end position="135"/>
    </location>
</feature>
<dbReference type="InterPro" id="IPR002104">
    <property type="entry name" value="Integrase_catalytic"/>
</dbReference>
<dbReference type="RefSeq" id="WP_204296015.1">
    <property type="nucleotide sequence ID" value="NZ_BAAAGQ010000041.1"/>
</dbReference>
<feature type="region of interest" description="Disordered" evidence="2">
    <location>
        <begin position="238"/>
        <end position="265"/>
    </location>
</feature>
<evidence type="ECO:0000259" key="3">
    <source>
        <dbReference type="PROSITE" id="PS51898"/>
    </source>
</evidence>
<dbReference type="EMBL" id="BOMF01000055">
    <property type="protein sequence ID" value="GID45520.1"/>
    <property type="molecule type" value="Genomic_DNA"/>
</dbReference>
<dbReference type="InterPro" id="IPR011010">
    <property type="entry name" value="DNA_brk_join_enz"/>
</dbReference>
<reference evidence="4" key="1">
    <citation type="submission" date="2021-01" db="EMBL/GenBank/DDBJ databases">
        <title>Whole genome shotgun sequence of Actinoplanes capillaceus NBRC 16408.</title>
        <authorList>
            <person name="Komaki H."/>
            <person name="Tamura T."/>
        </authorList>
    </citation>
    <scope>NUCLEOTIDE SEQUENCE [LARGE SCALE GENOMIC DNA]</scope>
    <source>
        <strain evidence="4">NBRC 16408</strain>
    </source>
</reference>
<organism evidence="4">
    <name type="scientific">Actinoplanes campanulatus</name>
    <dbReference type="NCBI Taxonomy" id="113559"/>
    <lineage>
        <taxon>Bacteria</taxon>
        <taxon>Bacillati</taxon>
        <taxon>Actinomycetota</taxon>
        <taxon>Actinomycetes</taxon>
        <taxon>Micromonosporales</taxon>
        <taxon>Micromonosporaceae</taxon>
        <taxon>Actinoplanes</taxon>
    </lineage>
</organism>
<keyword evidence="1" id="KW-0233">DNA recombination</keyword>